<reference evidence="3" key="1">
    <citation type="submission" date="2015-07" db="EMBL/GenBank/DDBJ databases">
        <authorList>
            <person name="Rodrigo-Torres Lidia"/>
            <person name="Arahal R.David."/>
        </authorList>
    </citation>
    <scope>NUCLEOTIDE SEQUENCE [LARGE SCALE GENOMIC DNA]</scope>
    <source>
        <strain evidence="3">CECT 4801</strain>
    </source>
</reference>
<organism evidence="2 3">
    <name type="scientific">Roseibium aggregatum</name>
    <dbReference type="NCBI Taxonomy" id="187304"/>
    <lineage>
        <taxon>Bacteria</taxon>
        <taxon>Pseudomonadati</taxon>
        <taxon>Pseudomonadota</taxon>
        <taxon>Alphaproteobacteria</taxon>
        <taxon>Hyphomicrobiales</taxon>
        <taxon>Stappiaceae</taxon>
        <taxon>Roseibium</taxon>
    </lineage>
</organism>
<proteinExistence type="predicted"/>
<gene>
    <name evidence="2" type="ORF">LAL4801_04225</name>
</gene>
<sequence>MAVTDYGAGADTSRFQLRIFEETKWGKTPGFGGEPGSAPKFTDLRNTGESLNLSESSTQSEEIRDDRSITDLIRTGFEAGGDVNFEASFGTYDPLLRAAVFGEWTPAVSLTGPVTIGTDGVNGTLSDDDATGVLGGLTAGQLIHISGLTNASEDGFYSVVSVDSADAVSIFPNPTDIVSDPAVTVKTGGMVRNGVTVNSFSIEKQFGDVGQFFLYQGMLVSSMELNFNAEEVLAGTFTFLGKNGANATSTYGDGSPTPASTTPVMNAVNHVASLRESGVELSSSNSFIRTFSISLDNGLRGQKAIGDAGNVGVGLGRVNLTGSLELYFKDGALYTKFINETEISLDLTVTDRLGNSYIFTLPRVKLTNPQISAGGPDEDVIATFEYQALRDPVTGATIQIDRFAA</sequence>
<dbReference type="EMBL" id="CXST01000002">
    <property type="protein sequence ID" value="CTQ45770.1"/>
    <property type="molecule type" value="Genomic_DNA"/>
</dbReference>
<dbReference type="AlphaFoldDB" id="A0A0M6YAD1"/>
<keyword evidence="3" id="KW-1185">Reference proteome</keyword>
<dbReference type="Proteomes" id="UP000048926">
    <property type="component" value="Unassembled WGS sequence"/>
</dbReference>
<feature type="compositionally biased region" description="Polar residues" evidence="1">
    <location>
        <begin position="44"/>
        <end position="60"/>
    </location>
</feature>
<dbReference type="OrthoDB" id="7354005at2"/>
<feature type="region of interest" description="Disordered" evidence="1">
    <location>
        <begin position="26"/>
        <end position="64"/>
    </location>
</feature>
<dbReference type="Pfam" id="PF18906">
    <property type="entry name" value="Phage_tube_2"/>
    <property type="match status" value="1"/>
</dbReference>
<accession>A0A0M6YAD1</accession>
<dbReference type="RefSeq" id="WP_055659010.1">
    <property type="nucleotide sequence ID" value="NZ_CXST01000002.1"/>
</dbReference>
<name>A0A0M6YAD1_9HYPH</name>
<dbReference type="InterPro" id="IPR044000">
    <property type="entry name" value="Phage_tube_2"/>
</dbReference>
<protein>
    <submittedName>
        <fullName evidence="2">Uncharacterized protein</fullName>
    </submittedName>
</protein>
<evidence type="ECO:0000313" key="3">
    <source>
        <dbReference type="Proteomes" id="UP000048926"/>
    </source>
</evidence>
<evidence type="ECO:0000313" key="2">
    <source>
        <dbReference type="EMBL" id="CTQ45770.1"/>
    </source>
</evidence>
<evidence type="ECO:0000256" key="1">
    <source>
        <dbReference type="SAM" id="MobiDB-lite"/>
    </source>
</evidence>